<dbReference type="Proteomes" id="UP001642464">
    <property type="component" value="Unassembled WGS sequence"/>
</dbReference>
<dbReference type="EMBL" id="CAXAMM010039473">
    <property type="protein sequence ID" value="CAK9086676.1"/>
    <property type="molecule type" value="Genomic_DNA"/>
</dbReference>
<keyword evidence="3" id="KW-1185">Reference proteome</keyword>
<feature type="non-terminal residue" evidence="2">
    <location>
        <position position="1"/>
    </location>
</feature>
<comment type="caution">
    <text evidence="2">The sequence shown here is derived from an EMBL/GenBank/DDBJ whole genome shotgun (WGS) entry which is preliminary data.</text>
</comment>
<accession>A0ABP0QHP3</accession>
<feature type="compositionally biased region" description="Basic residues" evidence="1">
    <location>
        <begin position="120"/>
        <end position="129"/>
    </location>
</feature>
<evidence type="ECO:0000313" key="3">
    <source>
        <dbReference type="Proteomes" id="UP001642464"/>
    </source>
</evidence>
<reference evidence="2 3" key="1">
    <citation type="submission" date="2024-02" db="EMBL/GenBank/DDBJ databases">
        <authorList>
            <person name="Chen Y."/>
            <person name="Shah S."/>
            <person name="Dougan E. K."/>
            <person name="Thang M."/>
            <person name="Chan C."/>
        </authorList>
    </citation>
    <scope>NUCLEOTIDE SEQUENCE [LARGE SCALE GENOMIC DNA]</scope>
</reference>
<protein>
    <submittedName>
        <fullName evidence="2">Uncharacterized protein</fullName>
    </submittedName>
</protein>
<evidence type="ECO:0000256" key="1">
    <source>
        <dbReference type="SAM" id="MobiDB-lite"/>
    </source>
</evidence>
<sequence length="168" mass="18987">TGRPPELDGARRLRTGCRVTSMGRKVTESWQMRSVAKQALIVALLLEVYARHGVMLTLGLLAAGLAALKGSSMWLETRQMLWEALRSQQPKQLWRQVPPTTSKLCQVVSFSGKPKQAPVHTRRPTHPRRMMKDGHDGQEELESTLQELMLLLLFETVRHCIPQTGLRV</sequence>
<gene>
    <name evidence="2" type="ORF">SCF082_LOCUS41000</name>
</gene>
<organism evidence="2 3">
    <name type="scientific">Durusdinium trenchii</name>
    <dbReference type="NCBI Taxonomy" id="1381693"/>
    <lineage>
        <taxon>Eukaryota</taxon>
        <taxon>Sar</taxon>
        <taxon>Alveolata</taxon>
        <taxon>Dinophyceae</taxon>
        <taxon>Suessiales</taxon>
        <taxon>Symbiodiniaceae</taxon>
        <taxon>Durusdinium</taxon>
    </lineage>
</organism>
<feature type="region of interest" description="Disordered" evidence="1">
    <location>
        <begin position="114"/>
        <end position="136"/>
    </location>
</feature>
<proteinExistence type="predicted"/>
<name>A0ABP0QHP3_9DINO</name>
<evidence type="ECO:0000313" key="2">
    <source>
        <dbReference type="EMBL" id="CAK9086676.1"/>
    </source>
</evidence>